<dbReference type="PRINTS" id="PR00834">
    <property type="entry name" value="PROTEASES2C"/>
</dbReference>
<gene>
    <name evidence="6" type="primary">marP</name>
    <name evidence="6" type="ORF">GCM10023217_07930</name>
</gene>
<feature type="transmembrane region" description="Helical" evidence="5">
    <location>
        <begin position="26"/>
        <end position="45"/>
    </location>
</feature>
<dbReference type="InterPro" id="IPR047680">
    <property type="entry name" value="MarP-like"/>
</dbReference>
<dbReference type="Pfam" id="PF02674">
    <property type="entry name" value="Colicin_V"/>
    <property type="match status" value="1"/>
</dbReference>
<keyword evidence="7" id="KW-1185">Reference proteome</keyword>
<dbReference type="EMBL" id="BAABIE010000003">
    <property type="protein sequence ID" value="GAA4742005.1"/>
    <property type="molecule type" value="Genomic_DNA"/>
</dbReference>
<feature type="transmembrane region" description="Helical" evidence="5">
    <location>
        <begin position="57"/>
        <end position="76"/>
    </location>
</feature>
<evidence type="ECO:0000313" key="6">
    <source>
        <dbReference type="EMBL" id="GAA4742005.1"/>
    </source>
</evidence>
<dbReference type="InterPro" id="IPR003825">
    <property type="entry name" value="Colicin-V_CvpA"/>
</dbReference>
<dbReference type="GO" id="GO:0008233">
    <property type="term" value="F:peptidase activity"/>
    <property type="evidence" value="ECO:0007669"/>
    <property type="project" value="UniProtKB-KW"/>
</dbReference>
<dbReference type="Pfam" id="PF13365">
    <property type="entry name" value="Trypsin_2"/>
    <property type="match status" value="1"/>
</dbReference>
<keyword evidence="4 5" id="KW-0472">Membrane</keyword>
<dbReference type="PANTHER" id="PTHR43019:SF23">
    <property type="entry name" value="PROTEASE DO-LIKE 5, CHLOROPLASTIC"/>
    <property type="match status" value="1"/>
</dbReference>
<dbReference type="InterPro" id="IPR001940">
    <property type="entry name" value="Peptidase_S1C"/>
</dbReference>
<name>A0ABP8YX15_9ACTN</name>
<keyword evidence="6" id="KW-0378">Hydrolase</keyword>
<keyword evidence="2 5" id="KW-0812">Transmembrane</keyword>
<organism evidence="6 7">
    <name type="scientific">Gordonia alkaliphila</name>
    <dbReference type="NCBI Taxonomy" id="1053547"/>
    <lineage>
        <taxon>Bacteria</taxon>
        <taxon>Bacillati</taxon>
        <taxon>Actinomycetota</taxon>
        <taxon>Actinomycetes</taxon>
        <taxon>Mycobacteriales</taxon>
        <taxon>Gordoniaceae</taxon>
        <taxon>Gordonia</taxon>
    </lineage>
</organism>
<dbReference type="PANTHER" id="PTHR43019">
    <property type="entry name" value="SERINE ENDOPROTEASE DEGS"/>
    <property type="match status" value="1"/>
</dbReference>
<dbReference type="NCBIfam" id="NF033740">
    <property type="entry name" value="MarP_fam_protase"/>
    <property type="match status" value="1"/>
</dbReference>
<keyword evidence="3 5" id="KW-1133">Transmembrane helix</keyword>
<dbReference type="GO" id="GO:0006508">
    <property type="term" value="P:proteolysis"/>
    <property type="evidence" value="ECO:0007669"/>
    <property type="project" value="UniProtKB-KW"/>
</dbReference>
<evidence type="ECO:0000313" key="7">
    <source>
        <dbReference type="Proteomes" id="UP001500822"/>
    </source>
</evidence>
<dbReference type="InterPro" id="IPR009003">
    <property type="entry name" value="Peptidase_S1_PA"/>
</dbReference>
<proteinExistence type="predicted"/>
<evidence type="ECO:0000256" key="3">
    <source>
        <dbReference type="ARBA" id="ARBA00022989"/>
    </source>
</evidence>
<protein>
    <submittedName>
        <fullName evidence="6">Acid resistance serine protease MarP</fullName>
    </submittedName>
</protein>
<accession>A0ABP8YX15</accession>
<dbReference type="Gene3D" id="2.40.10.10">
    <property type="entry name" value="Trypsin-like serine proteases"/>
    <property type="match status" value="2"/>
</dbReference>
<keyword evidence="6" id="KW-0645">Protease</keyword>
<reference evidence="7" key="1">
    <citation type="journal article" date="2019" name="Int. J. Syst. Evol. Microbiol.">
        <title>The Global Catalogue of Microorganisms (GCM) 10K type strain sequencing project: providing services to taxonomists for standard genome sequencing and annotation.</title>
        <authorList>
            <consortium name="The Broad Institute Genomics Platform"/>
            <consortium name="The Broad Institute Genome Sequencing Center for Infectious Disease"/>
            <person name="Wu L."/>
            <person name="Ma J."/>
        </authorList>
    </citation>
    <scope>NUCLEOTIDE SEQUENCE [LARGE SCALE GENOMIC DNA]</scope>
    <source>
        <strain evidence="7">JCM 18077</strain>
    </source>
</reference>
<evidence type="ECO:0000256" key="2">
    <source>
        <dbReference type="ARBA" id="ARBA00022692"/>
    </source>
</evidence>
<dbReference type="InterPro" id="IPR043504">
    <property type="entry name" value="Peptidase_S1_PA_chymotrypsin"/>
</dbReference>
<comment type="caution">
    <text evidence="6">The sequence shown here is derived from an EMBL/GenBank/DDBJ whole genome shotgun (WGS) entry which is preliminary data.</text>
</comment>
<comment type="subcellular location">
    <subcellularLocation>
        <location evidence="1">Membrane</location>
        <topology evidence="1">Multi-pass membrane protein</topology>
    </subcellularLocation>
</comment>
<sequence>MDVIILVVALLAAASGYRQGAAASAMAFFGVVIGVLAGVLLVPHLVAPIADPRGRMLTAIVLLLGLVILGEIAGMVVGRAARSGLQSIRLRRVDSLVGAGLQFVAILVAAWLLATPIRNAASDSSFAQSVSGSKVIDVVDGVAPDWMRELPADFTALLDNSGLKQVISPFGEAEVATVDPPDQQLDGTAAVAKVRPSVLKILGVARSCSQAMEGSGFVISPERVMTNAHVVAGADEVSIQTAGGRDLAATVVWFNDRNDVAVLDVPGLKAPALDFAEQPASSGDDAIVLGYPENGPFTVTPVRVRNTINLVGPDIFQRPDKVKRQVYTVRGSIRSGNSGGPMIAPDGSVLGVVFGASENVADDTGFVLTAEQVAADLSGSEKRTTEASTATCLPR</sequence>
<evidence type="ECO:0000256" key="4">
    <source>
        <dbReference type="ARBA" id="ARBA00023136"/>
    </source>
</evidence>
<feature type="transmembrane region" description="Helical" evidence="5">
    <location>
        <begin position="96"/>
        <end position="114"/>
    </location>
</feature>
<dbReference type="SUPFAM" id="SSF50494">
    <property type="entry name" value="Trypsin-like serine proteases"/>
    <property type="match status" value="1"/>
</dbReference>
<dbReference type="Proteomes" id="UP001500822">
    <property type="component" value="Unassembled WGS sequence"/>
</dbReference>
<evidence type="ECO:0000256" key="5">
    <source>
        <dbReference type="SAM" id="Phobius"/>
    </source>
</evidence>
<evidence type="ECO:0000256" key="1">
    <source>
        <dbReference type="ARBA" id="ARBA00004141"/>
    </source>
</evidence>